<evidence type="ECO:0000313" key="3">
    <source>
        <dbReference type="Proteomes" id="UP000503447"/>
    </source>
</evidence>
<evidence type="ECO:0000256" key="1">
    <source>
        <dbReference type="SAM" id="SignalP"/>
    </source>
</evidence>
<keyword evidence="1" id="KW-0732">Signal</keyword>
<dbReference type="Proteomes" id="UP000503447">
    <property type="component" value="Chromosome"/>
</dbReference>
<evidence type="ECO:0000313" key="2">
    <source>
        <dbReference type="EMBL" id="QJW96181.1"/>
    </source>
</evidence>
<feature type="chain" id="PRO_5026671716" evidence="1">
    <location>
        <begin position="19"/>
        <end position="119"/>
    </location>
</feature>
<feature type="signal peptide" evidence="1">
    <location>
        <begin position="1"/>
        <end position="18"/>
    </location>
</feature>
<protein>
    <submittedName>
        <fullName evidence="2">Uncharacterized protein</fullName>
    </submittedName>
</protein>
<accession>A0A6M5YSD3</accession>
<proteinExistence type="predicted"/>
<dbReference type="EMBL" id="CP053452">
    <property type="protein sequence ID" value="QJW96181.1"/>
    <property type="molecule type" value="Genomic_DNA"/>
</dbReference>
<reference evidence="3" key="1">
    <citation type="submission" date="2020-05" db="EMBL/GenBank/DDBJ databases">
        <title>Frigoriglobus tundricola gen. nov., sp. nov., a psychrotolerant cellulolytic planctomycete of the family Gemmataceae with two divergent copies of 16S rRNA gene.</title>
        <authorList>
            <person name="Kulichevskaya I.S."/>
            <person name="Ivanova A.A."/>
            <person name="Naumoff D.G."/>
            <person name="Beletsky A.V."/>
            <person name="Rijpstra W.I.C."/>
            <person name="Sinninghe Damste J.S."/>
            <person name="Mardanov A.V."/>
            <person name="Ravin N.V."/>
            <person name="Dedysh S.N."/>
        </authorList>
    </citation>
    <scope>NUCLEOTIDE SEQUENCE [LARGE SCALE GENOMIC DNA]</scope>
    <source>
        <strain evidence="3">PL17</strain>
    </source>
</reference>
<dbReference type="AlphaFoldDB" id="A0A6M5YSD3"/>
<keyword evidence="3" id="KW-1185">Reference proteome</keyword>
<dbReference type="PROSITE" id="PS51257">
    <property type="entry name" value="PROKAR_LIPOPROTEIN"/>
    <property type="match status" value="1"/>
</dbReference>
<gene>
    <name evidence="2" type="ORF">FTUN_3737</name>
</gene>
<name>A0A6M5YSD3_9BACT</name>
<dbReference type="RefSeq" id="WP_171471813.1">
    <property type="nucleotide sequence ID" value="NZ_CP053452.2"/>
</dbReference>
<dbReference type="KEGG" id="ftj:FTUN_3737"/>
<organism evidence="2 3">
    <name type="scientific">Frigoriglobus tundricola</name>
    <dbReference type="NCBI Taxonomy" id="2774151"/>
    <lineage>
        <taxon>Bacteria</taxon>
        <taxon>Pseudomonadati</taxon>
        <taxon>Planctomycetota</taxon>
        <taxon>Planctomycetia</taxon>
        <taxon>Gemmatales</taxon>
        <taxon>Gemmataceae</taxon>
        <taxon>Frigoriglobus</taxon>
    </lineage>
</organism>
<sequence length="119" mass="13585">MKRIVVYGLMSLFALSAAGCSGHDALMKELLMNLNVLAEVIEKHESKEKFDAAYERTTTTVEKINKLKLSKEDQEALFKRYEPELKKVAERIQEAQKTRKAEGTDDDLPPVVIENFLKK</sequence>